<dbReference type="Pfam" id="PF20805">
    <property type="entry name" value="Integrin_A_Ig_2"/>
    <property type="match status" value="1"/>
</dbReference>
<name>A0ABD0QT44_CIRMR</name>
<protein>
    <recommendedName>
        <fullName evidence="5">Integrin alpha second immunoglobulin-like domain-containing protein</fullName>
    </recommendedName>
</protein>
<dbReference type="InterPro" id="IPR048285">
    <property type="entry name" value="Integrin_alpha_Ig-like_2"/>
</dbReference>
<dbReference type="PANTHER" id="PTHR23220">
    <property type="entry name" value="INTEGRIN ALPHA"/>
    <property type="match status" value="1"/>
</dbReference>
<comment type="caution">
    <text evidence="6">The sequence shown here is derived from an EMBL/GenBank/DDBJ whole genome shotgun (WGS) entry which is preliminary data.</text>
</comment>
<gene>
    <name evidence="6" type="ORF">M9458_016096</name>
</gene>
<organism evidence="6 7">
    <name type="scientific">Cirrhinus mrigala</name>
    <name type="common">Mrigala</name>
    <dbReference type="NCBI Taxonomy" id="683832"/>
    <lineage>
        <taxon>Eukaryota</taxon>
        <taxon>Metazoa</taxon>
        <taxon>Chordata</taxon>
        <taxon>Craniata</taxon>
        <taxon>Vertebrata</taxon>
        <taxon>Euteleostomi</taxon>
        <taxon>Actinopterygii</taxon>
        <taxon>Neopterygii</taxon>
        <taxon>Teleostei</taxon>
        <taxon>Ostariophysi</taxon>
        <taxon>Cypriniformes</taxon>
        <taxon>Cyprinidae</taxon>
        <taxon>Labeoninae</taxon>
        <taxon>Labeonini</taxon>
        <taxon>Cirrhinus</taxon>
    </lineage>
</organism>
<dbReference type="InterPro" id="IPR032695">
    <property type="entry name" value="Integrin_dom_sf"/>
</dbReference>
<evidence type="ECO:0000313" key="6">
    <source>
        <dbReference type="EMBL" id="KAL0188997.1"/>
    </source>
</evidence>
<evidence type="ECO:0000259" key="5">
    <source>
        <dbReference type="Pfam" id="PF20805"/>
    </source>
</evidence>
<keyword evidence="4" id="KW-0325">Glycoprotein</keyword>
<comment type="subcellular location">
    <subcellularLocation>
        <location evidence="1">Membrane</location>
        <topology evidence="1">Single-pass type I membrane protein</topology>
    </subcellularLocation>
</comment>
<sequence>LPFWNGCDEDDHCVPDLVLQSQTDLMNHKQFCAQAFRSASLLCRNQTPEEPSERIIEGSRRRMVVDVRLENRGENAYGAQLNITNTPNLRFSSLVVK</sequence>
<keyword evidence="2" id="KW-0401">Integrin</keyword>
<feature type="non-terminal residue" evidence="6">
    <location>
        <position position="97"/>
    </location>
</feature>
<keyword evidence="7" id="KW-1185">Reference proteome</keyword>
<dbReference type="SUPFAM" id="SSF69179">
    <property type="entry name" value="Integrin domains"/>
    <property type="match status" value="1"/>
</dbReference>
<dbReference type="Proteomes" id="UP001529510">
    <property type="component" value="Unassembled WGS sequence"/>
</dbReference>
<dbReference type="PANTHER" id="PTHR23220:SF21">
    <property type="entry name" value="INTEGRIN ALPHA-11"/>
    <property type="match status" value="1"/>
</dbReference>
<evidence type="ECO:0000313" key="7">
    <source>
        <dbReference type="Proteomes" id="UP001529510"/>
    </source>
</evidence>
<feature type="non-terminal residue" evidence="6">
    <location>
        <position position="1"/>
    </location>
</feature>
<reference evidence="6 7" key="1">
    <citation type="submission" date="2024-05" db="EMBL/GenBank/DDBJ databases">
        <title>Genome sequencing and assembly of Indian major carp, Cirrhinus mrigala (Hamilton, 1822).</title>
        <authorList>
            <person name="Mohindra V."/>
            <person name="Chowdhury L.M."/>
            <person name="Lal K."/>
            <person name="Jena J.K."/>
        </authorList>
    </citation>
    <scope>NUCLEOTIDE SEQUENCE [LARGE SCALE GENOMIC DNA]</scope>
    <source>
        <strain evidence="6">CM1030</strain>
        <tissue evidence="6">Blood</tissue>
    </source>
</reference>
<dbReference type="GO" id="GO:0007229">
    <property type="term" value="P:integrin-mediated signaling pathway"/>
    <property type="evidence" value="ECO:0007669"/>
    <property type="project" value="UniProtKB-KW"/>
</dbReference>
<accession>A0ABD0QT44</accession>
<keyword evidence="3" id="KW-0472">Membrane</keyword>
<evidence type="ECO:0000256" key="4">
    <source>
        <dbReference type="ARBA" id="ARBA00023180"/>
    </source>
</evidence>
<dbReference type="Gene3D" id="2.60.40.1510">
    <property type="entry name" value="ntegrin, alpha v. Chain A, domain 3"/>
    <property type="match status" value="1"/>
</dbReference>
<proteinExistence type="predicted"/>
<evidence type="ECO:0000256" key="2">
    <source>
        <dbReference type="ARBA" id="ARBA00023037"/>
    </source>
</evidence>
<feature type="domain" description="Integrin alpha second immunoglobulin-like" evidence="5">
    <location>
        <begin position="7"/>
        <end position="95"/>
    </location>
</feature>
<evidence type="ECO:0000256" key="3">
    <source>
        <dbReference type="ARBA" id="ARBA00023136"/>
    </source>
</evidence>
<dbReference type="AlphaFoldDB" id="A0ABD0QT44"/>
<evidence type="ECO:0000256" key="1">
    <source>
        <dbReference type="ARBA" id="ARBA00004479"/>
    </source>
</evidence>
<dbReference type="GO" id="GO:0016020">
    <property type="term" value="C:membrane"/>
    <property type="evidence" value="ECO:0007669"/>
    <property type="project" value="UniProtKB-SubCell"/>
</dbReference>
<dbReference type="EMBL" id="JAMKFB020000007">
    <property type="protein sequence ID" value="KAL0188997.1"/>
    <property type="molecule type" value="Genomic_DNA"/>
</dbReference>